<evidence type="ECO:0000313" key="2">
    <source>
        <dbReference type="Proteomes" id="UP000623215"/>
    </source>
</evidence>
<dbReference type="InterPro" id="IPR052018">
    <property type="entry name" value="PHP_domain"/>
</dbReference>
<comment type="caution">
    <text evidence="1">The sequence shown here is derived from an EMBL/GenBank/DDBJ whole genome shotgun (WGS) entry which is preliminary data.</text>
</comment>
<dbReference type="InterPro" id="IPR016195">
    <property type="entry name" value="Pol/histidinol_Pase-like"/>
</dbReference>
<dbReference type="PANTHER" id="PTHR42924">
    <property type="entry name" value="EXONUCLEASE"/>
    <property type="match status" value="1"/>
</dbReference>
<dbReference type="Pfam" id="PF13263">
    <property type="entry name" value="PHP_C"/>
    <property type="match status" value="1"/>
</dbReference>
<dbReference type="EMBL" id="DQVW01000004">
    <property type="protein sequence ID" value="HIQ31907.1"/>
    <property type="molecule type" value="Genomic_DNA"/>
</dbReference>
<sequence>MKVDMHVHTLKSSCSLNPIRLLKKLCSKMGILPFICDHNTLTKTDFGIPGEEISTDRGEFIGLFLNEAVNDRDIFEAMDKVKEQGGLIYLPHPFDENRGRSLCRYNILNDREFKKRVDIVEVFNSRCRDNRPNEMAYQYAKMNNMLMGVGSDSHFPWELGNAYLILEEEFDRDNPKDFLRVLKKNNKSGFKYYGKLGSPINMICSKISKKINNSGSLRLPKLKFNKDMIRYL</sequence>
<dbReference type="AlphaFoldDB" id="A0A833EAP1"/>
<protein>
    <submittedName>
        <fullName evidence="1">PHP domain-containing protein</fullName>
    </submittedName>
</protein>
<dbReference type="GO" id="GO:0035312">
    <property type="term" value="F:5'-3' DNA exonuclease activity"/>
    <property type="evidence" value="ECO:0007669"/>
    <property type="project" value="TreeGrafter"/>
</dbReference>
<proteinExistence type="predicted"/>
<organism evidence="1 2">
    <name type="scientific">Methanothermococcus okinawensis</name>
    <dbReference type="NCBI Taxonomy" id="155863"/>
    <lineage>
        <taxon>Archaea</taxon>
        <taxon>Methanobacteriati</taxon>
        <taxon>Methanobacteriota</taxon>
        <taxon>Methanomada group</taxon>
        <taxon>Methanococci</taxon>
        <taxon>Methanococcales</taxon>
        <taxon>Methanococcaceae</taxon>
        <taxon>Methanothermococcus</taxon>
    </lineage>
</organism>
<accession>A0A833EAP1</accession>
<evidence type="ECO:0000313" key="1">
    <source>
        <dbReference type="EMBL" id="HIQ31907.1"/>
    </source>
</evidence>
<reference evidence="1" key="1">
    <citation type="journal article" date="2020" name="ISME J.">
        <title>Gammaproteobacteria mediating utilization of methyl-, sulfur- and petroleum organic compounds in deep ocean hydrothermal plumes.</title>
        <authorList>
            <person name="Zhou Z."/>
            <person name="Liu Y."/>
            <person name="Pan J."/>
            <person name="Cron B.R."/>
            <person name="Toner B.M."/>
            <person name="Anantharaman K."/>
            <person name="Breier J.A."/>
            <person name="Dick G.J."/>
            <person name="Li M."/>
        </authorList>
    </citation>
    <scope>NUCLEOTIDE SEQUENCE</scope>
    <source>
        <strain evidence="1">SZUA-1534</strain>
    </source>
</reference>
<dbReference type="GO" id="GO:0004534">
    <property type="term" value="F:5'-3' RNA exonuclease activity"/>
    <property type="evidence" value="ECO:0007669"/>
    <property type="project" value="TreeGrafter"/>
</dbReference>
<dbReference type="PANTHER" id="PTHR42924:SF3">
    <property type="entry name" value="POLYMERASE_HISTIDINOL PHOSPHATASE N-TERMINAL DOMAIN-CONTAINING PROTEIN"/>
    <property type="match status" value="1"/>
</dbReference>
<gene>
    <name evidence="1" type="ORF">EYH55_00270</name>
</gene>
<dbReference type="Proteomes" id="UP000623215">
    <property type="component" value="Unassembled WGS sequence"/>
</dbReference>
<dbReference type="SUPFAM" id="SSF89550">
    <property type="entry name" value="PHP domain-like"/>
    <property type="match status" value="1"/>
</dbReference>
<dbReference type="Gene3D" id="3.20.20.140">
    <property type="entry name" value="Metal-dependent hydrolases"/>
    <property type="match status" value="1"/>
</dbReference>
<name>A0A833EAP1_9EURY</name>
<dbReference type="CDD" id="cd07432">
    <property type="entry name" value="PHP_HisPPase"/>
    <property type="match status" value="1"/>
</dbReference>